<evidence type="ECO:0000313" key="1">
    <source>
        <dbReference type="EMBL" id="CAI8618795.1"/>
    </source>
</evidence>
<evidence type="ECO:0000313" key="2">
    <source>
        <dbReference type="Proteomes" id="UP001157006"/>
    </source>
</evidence>
<sequence length="121" mass="14243">MSVLCIIHKKCYFLVEFVFTFCEYAWLSITSTFRLPWQIGNIPSFSSMEILWEYQTIIRQILNATYDKTLEKFESDLGTKLEPEAAVVFDWPSFSATTKLNRTRLNLESPKMRKTKSEKPQ</sequence>
<reference evidence="1 2" key="1">
    <citation type="submission" date="2023-01" db="EMBL/GenBank/DDBJ databases">
        <authorList>
            <person name="Kreplak J."/>
        </authorList>
    </citation>
    <scope>NUCLEOTIDE SEQUENCE [LARGE SCALE GENOMIC DNA]</scope>
</reference>
<dbReference type="Proteomes" id="UP001157006">
    <property type="component" value="Chromosome 6"/>
</dbReference>
<organism evidence="1 2">
    <name type="scientific">Vicia faba</name>
    <name type="common">Broad bean</name>
    <name type="synonym">Faba vulgaris</name>
    <dbReference type="NCBI Taxonomy" id="3906"/>
    <lineage>
        <taxon>Eukaryota</taxon>
        <taxon>Viridiplantae</taxon>
        <taxon>Streptophyta</taxon>
        <taxon>Embryophyta</taxon>
        <taxon>Tracheophyta</taxon>
        <taxon>Spermatophyta</taxon>
        <taxon>Magnoliopsida</taxon>
        <taxon>eudicotyledons</taxon>
        <taxon>Gunneridae</taxon>
        <taxon>Pentapetalae</taxon>
        <taxon>rosids</taxon>
        <taxon>fabids</taxon>
        <taxon>Fabales</taxon>
        <taxon>Fabaceae</taxon>
        <taxon>Papilionoideae</taxon>
        <taxon>50 kb inversion clade</taxon>
        <taxon>NPAAA clade</taxon>
        <taxon>Hologalegina</taxon>
        <taxon>IRL clade</taxon>
        <taxon>Fabeae</taxon>
        <taxon>Vicia</taxon>
    </lineage>
</organism>
<proteinExistence type="predicted"/>
<keyword evidence="2" id="KW-1185">Reference proteome</keyword>
<gene>
    <name evidence="1" type="ORF">VFH_VI140240</name>
</gene>
<name>A0AAV1BBF9_VICFA</name>
<dbReference type="AlphaFoldDB" id="A0AAV1BBF9"/>
<protein>
    <submittedName>
        <fullName evidence="1">Uncharacterized protein</fullName>
    </submittedName>
</protein>
<dbReference type="EMBL" id="OX451741">
    <property type="protein sequence ID" value="CAI8618795.1"/>
    <property type="molecule type" value="Genomic_DNA"/>
</dbReference>
<accession>A0AAV1BBF9</accession>